<dbReference type="AlphaFoldDB" id="A0A6G2BHY4"/>
<dbReference type="InterPro" id="IPR007278">
    <property type="entry name" value="DUF397"/>
</dbReference>
<evidence type="ECO:0000256" key="1">
    <source>
        <dbReference type="SAM" id="MobiDB-lite"/>
    </source>
</evidence>
<proteinExistence type="predicted"/>
<accession>A0A6G2BHY4</accession>
<organism evidence="3 4">
    <name type="scientific">Streptomyces taklimakanensis</name>
    <dbReference type="NCBI Taxonomy" id="2569853"/>
    <lineage>
        <taxon>Bacteria</taxon>
        <taxon>Bacillati</taxon>
        <taxon>Actinomycetota</taxon>
        <taxon>Actinomycetes</taxon>
        <taxon>Kitasatosporales</taxon>
        <taxon>Streptomycetaceae</taxon>
        <taxon>Streptomyces</taxon>
    </lineage>
</organism>
<reference evidence="3 4" key="1">
    <citation type="submission" date="2019-11" db="EMBL/GenBank/DDBJ databases">
        <authorList>
            <person name="Yuan L."/>
        </authorList>
    </citation>
    <scope>NUCLEOTIDE SEQUENCE [LARGE SCALE GENOMIC DNA]</scope>
    <source>
        <strain evidence="3 4">TRM43335</strain>
    </source>
</reference>
<keyword evidence="4" id="KW-1185">Reference proteome</keyword>
<name>A0A6G2BHY4_9ACTN</name>
<feature type="domain" description="DUF397" evidence="2">
    <location>
        <begin position="15"/>
        <end position="67"/>
    </location>
</feature>
<gene>
    <name evidence="3" type="ORF">F0L17_21665</name>
</gene>
<comment type="caution">
    <text evidence="3">The sequence shown here is derived from an EMBL/GenBank/DDBJ whole genome shotgun (WGS) entry which is preliminary data.</text>
</comment>
<evidence type="ECO:0000313" key="4">
    <source>
        <dbReference type="Proteomes" id="UP000473014"/>
    </source>
</evidence>
<dbReference type="RefSeq" id="WP_155072371.1">
    <property type="nucleotide sequence ID" value="NZ_WIXO01000001.1"/>
</dbReference>
<protein>
    <submittedName>
        <fullName evidence="3">DUF397 domain-containing protein</fullName>
    </submittedName>
</protein>
<dbReference type="Pfam" id="PF04149">
    <property type="entry name" value="DUF397"/>
    <property type="match status" value="1"/>
</dbReference>
<dbReference type="EMBL" id="WIXO01000001">
    <property type="protein sequence ID" value="MTE21673.1"/>
    <property type="molecule type" value="Genomic_DNA"/>
</dbReference>
<sequence length="71" mass="7365">MIVELGPGNGEAELSWRKSGHSGSGGGDCVEVALAPGAVHVRDSKAQAEAVPAFPREQWAAFTAYARENAV</sequence>
<dbReference type="OrthoDB" id="4562195at2"/>
<dbReference type="Proteomes" id="UP000473014">
    <property type="component" value="Unassembled WGS sequence"/>
</dbReference>
<evidence type="ECO:0000259" key="2">
    <source>
        <dbReference type="Pfam" id="PF04149"/>
    </source>
</evidence>
<feature type="region of interest" description="Disordered" evidence="1">
    <location>
        <begin position="1"/>
        <end position="27"/>
    </location>
</feature>
<evidence type="ECO:0000313" key="3">
    <source>
        <dbReference type="EMBL" id="MTE21673.1"/>
    </source>
</evidence>